<comment type="caution">
    <text evidence="1">The sequence shown here is derived from an EMBL/GenBank/DDBJ whole genome shotgun (WGS) entry which is preliminary data.</text>
</comment>
<dbReference type="RefSeq" id="WP_110887332.1">
    <property type="nucleotide sequence ID" value="NZ_QJSX01000010.1"/>
</dbReference>
<dbReference type="AlphaFoldDB" id="A0A318S3N6"/>
<sequence length="221" mass="23828">MSVVRIRREGQRIMMRAAHADVEVSPDDVRDAAAAVVRAVLGVRSEGSRARRLHIGAGEHGSVARLDGEEQTTPVDVGVAVEWLRALGDAPLAWDLRDAFVSLRLCGVTVWTAGSRTAATFGLALSLPLEHGGVFFGEEAPFEGASPTALVPEGHPDEPTVHLLAYTRRRYGLQLQEVGRVPVRAAEFRALHRQLLGLLRALTLEQPQAAGALRTLEALGR</sequence>
<proteinExistence type="predicted"/>
<accession>A0A318S3N6</accession>
<dbReference type="Proteomes" id="UP000248326">
    <property type="component" value="Unassembled WGS sequence"/>
</dbReference>
<dbReference type="EMBL" id="QJSX01000010">
    <property type="protein sequence ID" value="PYE53128.1"/>
    <property type="molecule type" value="Genomic_DNA"/>
</dbReference>
<keyword evidence="2" id="KW-1185">Reference proteome</keyword>
<evidence type="ECO:0000313" key="2">
    <source>
        <dbReference type="Proteomes" id="UP000248326"/>
    </source>
</evidence>
<name>A0A318S3N6_9DEIO</name>
<reference evidence="1 2" key="1">
    <citation type="submission" date="2018-06" db="EMBL/GenBank/DDBJ databases">
        <title>Genomic Encyclopedia of Type Strains, Phase IV (KMG-IV): sequencing the most valuable type-strain genomes for metagenomic binning, comparative biology and taxonomic classification.</title>
        <authorList>
            <person name="Goeker M."/>
        </authorList>
    </citation>
    <scope>NUCLEOTIDE SEQUENCE [LARGE SCALE GENOMIC DNA]</scope>
    <source>
        <strain evidence="1 2">DSM 18048</strain>
    </source>
</reference>
<protein>
    <submittedName>
        <fullName evidence="1">Uncharacterized protein</fullName>
    </submittedName>
</protein>
<dbReference type="OrthoDB" id="73336at2"/>
<gene>
    <name evidence="1" type="ORF">DES52_110112</name>
</gene>
<organism evidence="1 2">
    <name type="scientific">Deinococcus yavapaiensis KR-236</name>
    <dbReference type="NCBI Taxonomy" id="694435"/>
    <lineage>
        <taxon>Bacteria</taxon>
        <taxon>Thermotogati</taxon>
        <taxon>Deinococcota</taxon>
        <taxon>Deinococci</taxon>
        <taxon>Deinococcales</taxon>
        <taxon>Deinococcaceae</taxon>
        <taxon>Deinococcus</taxon>
    </lineage>
</organism>
<evidence type="ECO:0000313" key="1">
    <source>
        <dbReference type="EMBL" id="PYE53128.1"/>
    </source>
</evidence>